<feature type="binding site" evidence="2">
    <location>
        <position position="60"/>
    </location>
    <ligand>
        <name>Zn(2+)</name>
        <dbReference type="ChEBI" id="CHEBI:29105"/>
        <label>2</label>
    </ligand>
</feature>
<evidence type="ECO:0000256" key="1">
    <source>
        <dbReference type="PIRSR" id="PIRSR015853-1"/>
    </source>
</evidence>
<dbReference type="GO" id="GO:0046872">
    <property type="term" value="F:metal ion binding"/>
    <property type="evidence" value="ECO:0007669"/>
    <property type="project" value="UniProtKB-KW"/>
</dbReference>
<comment type="caution">
    <text evidence="3">The sequence shown here is derived from an EMBL/GenBank/DDBJ whole genome shotgun (WGS) entry which is preliminary data.</text>
</comment>
<dbReference type="Gene3D" id="3.40.50.10780">
    <property type="entry name" value="Dipeptide transport protein"/>
    <property type="match status" value="1"/>
</dbReference>
<dbReference type="SUPFAM" id="SSF63992">
    <property type="entry name" value="Dipeptide transport protein"/>
    <property type="match status" value="1"/>
</dbReference>
<keyword evidence="2" id="KW-0479">Metal-binding</keyword>
<dbReference type="EMBL" id="FCNX02000018">
    <property type="protein sequence ID" value="SAK98042.1"/>
    <property type="molecule type" value="Genomic_DNA"/>
</dbReference>
<evidence type="ECO:0000256" key="2">
    <source>
        <dbReference type="PIRSR" id="PIRSR015853-2"/>
    </source>
</evidence>
<dbReference type="OrthoDB" id="9785420at2"/>
<organism evidence="3 4">
    <name type="scientific">Caballeronia fortuita</name>
    <dbReference type="NCBI Taxonomy" id="1777138"/>
    <lineage>
        <taxon>Bacteria</taxon>
        <taxon>Pseudomonadati</taxon>
        <taxon>Pseudomonadota</taxon>
        <taxon>Betaproteobacteria</taxon>
        <taxon>Burkholderiales</taxon>
        <taxon>Burkholderiaceae</taxon>
        <taxon>Caballeronia</taxon>
    </lineage>
</organism>
<dbReference type="CDD" id="cd08663">
    <property type="entry name" value="DAP_dppA_1"/>
    <property type="match status" value="1"/>
</dbReference>
<feature type="binding site" evidence="2">
    <location>
        <position position="104"/>
    </location>
    <ligand>
        <name>Zn(2+)</name>
        <dbReference type="ChEBI" id="CHEBI:29105"/>
        <label>2</label>
    </ligand>
</feature>
<keyword evidence="4" id="KW-1185">Reference proteome</keyword>
<gene>
    <name evidence="3" type="ORF">AWB77_05803</name>
</gene>
<dbReference type="InterPro" id="IPR007035">
    <property type="entry name" value="Peptidase_M55"/>
</dbReference>
<feature type="binding site" evidence="2">
    <location>
        <position position="8"/>
    </location>
    <ligand>
        <name>Zn(2+)</name>
        <dbReference type="ChEBI" id="CHEBI:29105"/>
        <label>1</label>
    </ligand>
</feature>
<proteinExistence type="predicted"/>
<dbReference type="InterPro" id="IPR036177">
    <property type="entry name" value="Peptidase_M55_sf"/>
</dbReference>
<name>A0A158DTU4_9BURK</name>
<dbReference type="Proteomes" id="UP000054903">
    <property type="component" value="Unassembled WGS sequence"/>
</dbReference>
<dbReference type="AlphaFoldDB" id="A0A158DTU4"/>
<evidence type="ECO:0000313" key="3">
    <source>
        <dbReference type="EMBL" id="SAK98042.1"/>
    </source>
</evidence>
<dbReference type="RefSeq" id="WP_061137842.1">
    <property type="nucleotide sequence ID" value="NZ_FCNX02000018.1"/>
</dbReference>
<feature type="binding site" evidence="2">
    <location>
        <position position="134"/>
    </location>
    <ligand>
        <name>Zn(2+)</name>
        <dbReference type="ChEBI" id="CHEBI:29105"/>
        <label>2</label>
    </ligand>
</feature>
<accession>A0A158DTU4</accession>
<dbReference type="InterPro" id="IPR027476">
    <property type="entry name" value="DppA_N"/>
</dbReference>
<dbReference type="Pfam" id="PF04951">
    <property type="entry name" value="Peptidase_M55"/>
    <property type="match status" value="1"/>
</dbReference>
<sequence>MKVLISTDIEGIAGVFHPEQTRAGNAEYEHARRWMTHEANAAAQGAFDGGATQVWINDSHGGFRNLLPDLFDPRVRLVLGKPRTFGMMAGLEASPQVVFMIGYHARAQSRGILAHTINSAAFARVMLDGEEVGEAGLYGRLAEEHGARVALLTGDDVFGAQTLPAFPGARFLCVKTAHGYSSGITETPAAACDAIRLAARETIEAIEAAPSAKHAKRAAHDEHRCELRAQTSAFADLFCQWPTLERIDAVTLAFDAPSVEHVVRTLNCLSAMSFMLR</sequence>
<reference evidence="3" key="1">
    <citation type="submission" date="2016-01" db="EMBL/GenBank/DDBJ databases">
        <authorList>
            <person name="Peeters C."/>
        </authorList>
    </citation>
    <scope>NUCLEOTIDE SEQUENCE</scope>
    <source>
        <strain evidence="3">LMG 29320</strain>
    </source>
</reference>
<keyword evidence="2" id="KW-0862">Zinc</keyword>
<feature type="binding site" evidence="2">
    <location>
        <position position="8"/>
    </location>
    <ligand>
        <name>Zn(2+)</name>
        <dbReference type="ChEBI" id="CHEBI:29105"/>
        <label>2</label>
    </ligand>
</feature>
<protein>
    <submittedName>
        <fullName evidence="3">Peptidase</fullName>
    </submittedName>
</protein>
<feature type="binding site" evidence="2">
    <location>
        <position position="10"/>
    </location>
    <ligand>
        <name>Zn(2+)</name>
        <dbReference type="ChEBI" id="CHEBI:29105"/>
        <label>1</label>
    </ligand>
</feature>
<evidence type="ECO:0000313" key="4">
    <source>
        <dbReference type="Proteomes" id="UP000054903"/>
    </source>
</evidence>
<dbReference type="Gene3D" id="3.30.1360.130">
    <property type="entry name" value="Dipeptide transport protein"/>
    <property type="match status" value="1"/>
</dbReference>
<feature type="active site" description="Nucleophile" evidence="1">
    <location>
        <position position="115"/>
    </location>
</feature>
<dbReference type="PIRSF" id="PIRSF015853">
    <property type="entry name" value="Pep_DppA"/>
    <property type="match status" value="1"/>
</dbReference>
<dbReference type="STRING" id="1777138.AWB77_05803"/>